<name>A0A0H5QDL7_9ZZZZ</name>
<organism evidence="1">
    <name type="scientific">uncultured prokaryote</name>
    <dbReference type="NCBI Taxonomy" id="198431"/>
    <lineage>
        <taxon>unclassified sequences</taxon>
        <taxon>environmental samples</taxon>
    </lineage>
</organism>
<reference evidence="1" key="1">
    <citation type="submission" date="2015-06" db="EMBL/GenBank/DDBJ databases">
        <authorList>
            <person name="Joergensen T."/>
        </authorList>
    </citation>
    <scope>NUCLEOTIDE SEQUENCE</scope>
    <source>
        <plasmid evidence="1">pRGRH0210</plasmid>
    </source>
</reference>
<dbReference type="EMBL" id="LN852889">
    <property type="protein sequence ID" value="CRY94212.1"/>
    <property type="molecule type" value="Genomic_DNA"/>
</dbReference>
<keyword evidence="1" id="KW-0614">Plasmid</keyword>
<geneLocation type="plasmid" evidence="1">
    <name>pRGRH0210</name>
</geneLocation>
<dbReference type="AlphaFoldDB" id="A0A0H5QDL7"/>
<evidence type="ECO:0000313" key="1">
    <source>
        <dbReference type="EMBL" id="CRY94212.1"/>
    </source>
</evidence>
<proteinExistence type="predicted"/>
<accession>A0A0H5QDL7</accession>
<protein>
    <submittedName>
        <fullName evidence="1">Uncharacterized protein</fullName>
    </submittedName>
</protein>
<sequence length="282" mass="32534">MANAKISKKIQELIKTATPKQKAIIVCRDWVDKNQIQETPLLTEEEAKAIIDSLTPEEGKEYNKWIRAYNVYAEVAPIIGLAIAQYREQAEEIVGYLRVLESYAQEENHLNMIYEAIKDSKSKTALSTFDAAIKNLRFQYAGKTTRDEEGYIEIETESLYSLIREKIKQMGWAMMALKAFIIALDEWTDKHKSKKLLPPTLSGLLDDIKADTIINVPSTYSRRLLKDRIRQAEKRGETYTPTIAEQKKAIFPCYEEMPEDKEFIEMWSNRIAQIENSLKNGK</sequence>
<reference evidence="1" key="2">
    <citation type="submission" date="2015-07" db="EMBL/GenBank/DDBJ databases">
        <title>Plasmids, circular viruses and viroids from rat gut.</title>
        <authorList>
            <person name="Jorgensen T.J."/>
            <person name="Hansen M.A."/>
            <person name="Xu Z."/>
            <person name="Tabak M.A."/>
            <person name="Sorensen S.J."/>
            <person name="Hansen L.H."/>
        </authorList>
    </citation>
    <scope>NUCLEOTIDE SEQUENCE</scope>
    <source>
        <plasmid evidence="1">pRGRH0210</plasmid>
    </source>
</reference>